<organism evidence="10 11">
    <name type="scientific">Conidiobolus coronatus (strain ATCC 28846 / CBS 209.66 / NRRL 28638)</name>
    <name type="common">Delacroixia coronata</name>
    <dbReference type="NCBI Taxonomy" id="796925"/>
    <lineage>
        <taxon>Eukaryota</taxon>
        <taxon>Fungi</taxon>
        <taxon>Fungi incertae sedis</taxon>
        <taxon>Zoopagomycota</taxon>
        <taxon>Entomophthoromycotina</taxon>
        <taxon>Entomophthoromycetes</taxon>
        <taxon>Entomophthorales</taxon>
        <taxon>Ancylistaceae</taxon>
        <taxon>Conidiobolus</taxon>
    </lineage>
</organism>
<keyword evidence="2" id="KW-0436">Ligase</keyword>
<dbReference type="InterPro" id="IPR004364">
    <property type="entry name" value="Aa-tRNA-synt_II"/>
</dbReference>
<dbReference type="InterPro" id="IPR045864">
    <property type="entry name" value="aa-tRNA-synth_II/BPL/LPL"/>
</dbReference>
<dbReference type="InterPro" id="IPR012340">
    <property type="entry name" value="NA-bd_OB-fold"/>
</dbReference>
<dbReference type="GO" id="GO:0070154">
    <property type="term" value="P:mitochondrial lysyl-tRNA aminoacylation"/>
    <property type="evidence" value="ECO:0007669"/>
    <property type="project" value="EnsemblFungi"/>
</dbReference>
<dbReference type="InterPro" id="IPR004365">
    <property type="entry name" value="NA-bd_OB_tRNA"/>
</dbReference>
<gene>
    <name evidence="10" type="ORF">CONCODRAFT_72353</name>
</gene>
<evidence type="ECO:0000313" key="11">
    <source>
        <dbReference type="Proteomes" id="UP000070444"/>
    </source>
</evidence>
<protein>
    <recommendedName>
        <fullName evidence="1 8">Lysine--tRNA ligase</fullName>
        <ecNumber evidence="1 8">6.1.1.6</ecNumber>
    </recommendedName>
    <alternativeName>
        <fullName evidence="6 8">Lysyl-tRNA synthetase</fullName>
    </alternativeName>
</protein>
<dbReference type="GO" id="GO:0005829">
    <property type="term" value="C:cytosol"/>
    <property type="evidence" value="ECO:0007669"/>
    <property type="project" value="TreeGrafter"/>
</dbReference>
<evidence type="ECO:0000256" key="5">
    <source>
        <dbReference type="ARBA" id="ARBA00023146"/>
    </source>
</evidence>
<dbReference type="Gene3D" id="2.40.50.140">
    <property type="entry name" value="Nucleic acid-binding proteins"/>
    <property type="match status" value="1"/>
</dbReference>
<dbReference type="OMA" id="MQERHVD"/>
<evidence type="ECO:0000256" key="6">
    <source>
        <dbReference type="ARBA" id="ARBA00030563"/>
    </source>
</evidence>
<dbReference type="GO" id="GO:0008033">
    <property type="term" value="P:tRNA processing"/>
    <property type="evidence" value="ECO:0007669"/>
    <property type="project" value="EnsemblFungi"/>
</dbReference>
<evidence type="ECO:0000313" key="10">
    <source>
        <dbReference type="EMBL" id="KXN68287.1"/>
    </source>
</evidence>
<dbReference type="InterPro" id="IPR044136">
    <property type="entry name" value="Lys-tRNA-ligase_II_N"/>
</dbReference>
<evidence type="ECO:0000256" key="7">
    <source>
        <dbReference type="ARBA" id="ARBA00048573"/>
    </source>
</evidence>
<dbReference type="InterPro" id="IPR002313">
    <property type="entry name" value="Lys-tRNA-ligase_II"/>
</dbReference>
<evidence type="ECO:0000256" key="8">
    <source>
        <dbReference type="RuleBase" id="RU003748"/>
    </source>
</evidence>
<dbReference type="GO" id="GO:0000049">
    <property type="term" value="F:tRNA binding"/>
    <property type="evidence" value="ECO:0007669"/>
    <property type="project" value="TreeGrafter"/>
</dbReference>
<dbReference type="GO" id="GO:0004824">
    <property type="term" value="F:lysine-tRNA ligase activity"/>
    <property type="evidence" value="ECO:0007669"/>
    <property type="project" value="UniProtKB-EC"/>
</dbReference>
<dbReference type="GO" id="GO:0005739">
    <property type="term" value="C:mitochondrion"/>
    <property type="evidence" value="ECO:0007669"/>
    <property type="project" value="EnsemblFungi"/>
</dbReference>
<comment type="catalytic activity">
    <reaction evidence="7 8">
        <text>tRNA(Lys) + L-lysine + ATP = L-lysyl-tRNA(Lys) + AMP + diphosphate</text>
        <dbReference type="Rhea" id="RHEA:20792"/>
        <dbReference type="Rhea" id="RHEA-COMP:9696"/>
        <dbReference type="Rhea" id="RHEA-COMP:9697"/>
        <dbReference type="ChEBI" id="CHEBI:30616"/>
        <dbReference type="ChEBI" id="CHEBI:32551"/>
        <dbReference type="ChEBI" id="CHEBI:33019"/>
        <dbReference type="ChEBI" id="CHEBI:78442"/>
        <dbReference type="ChEBI" id="CHEBI:78529"/>
        <dbReference type="ChEBI" id="CHEBI:456215"/>
        <dbReference type="EC" id="6.1.1.6"/>
    </reaction>
</comment>
<keyword evidence="3" id="KW-0547">Nucleotide-binding</keyword>
<dbReference type="OrthoDB" id="21243at2759"/>
<dbReference type="PROSITE" id="PS50862">
    <property type="entry name" value="AA_TRNA_LIGASE_II"/>
    <property type="match status" value="1"/>
</dbReference>
<dbReference type="SUPFAM" id="SSF50249">
    <property type="entry name" value="Nucleic acid-binding proteins"/>
    <property type="match status" value="1"/>
</dbReference>
<dbReference type="Proteomes" id="UP000070444">
    <property type="component" value="Unassembled WGS sequence"/>
</dbReference>
<feature type="domain" description="Aminoacyl-transfer RNA synthetases class-II family profile" evidence="9">
    <location>
        <begin position="200"/>
        <end position="512"/>
    </location>
</feature>
<dbReference type="InterPro" id="IPR018149">
    <property type="entry name" value="Lys-tRNA-synth_II_C"/>
</dbReference>
<evidence type="ECO:0000259" key="9">
    <source>
        <dbReference type="PROSITE" id="PS50862"/>
    </source>
</evidence>
<dbReference type="AlphaFoldDB" id="A0A137NZT8"/>
<dbReference type="InterPro" id="IPR006195">
    <property type="entry name" value="aa-tRNA-synth_II"/>
</dbReference>
<keyword evidence="11" id="KW-1185">Reference proteome</keyword>
<dbReference type="CDD" id="cd04322">
    <property type="entry name" value="LysRS_N"/>
    <property type="match status" value="1"/>
</dbReference>
<dbReference type="Pfam" id="PF01336">
    <property type="entry name" value="tRNA_anti-codon"/>
    <property type="match status" value="1"/>
</dbReference>
<dbReference type="EMBL" id="KQ964584">
    <property type="protein sequence ID" value="KXN68287.1"/>
    <property type="molecule type" value="Genomic_DNA"/>
</dbReference>
<dbReference type="PRINTS" id="PR00982">
    <property type="entry name" value="TRNASYNTHLYS"/>
</dbReference>
<proteinExistence type="predicted"/>
<keyword evidence="5 10" id="KW-0030">Aminoacyl-tRNA synthetase</keyword>
<dbReference type="Pfam" id="PF00152">
    <property type="entry name" value="tRNA-synt_2"/>
    <property type="match status" value="1"/>
</dbReference>
<dbReference type="GO" id="GO:0005524">
    <property type="term" value="F:ATP binding"/>
    <property type="evidence" value="ECO:0007669"/>
    <property type="project" value="UniProtKB-KW"/>
</dbReference>
<evidence type="ECO:0000256" key="4">
    <source>
        <dbReference type="ARBA" id="ARBA00022840"/>
    </source>
</evidence>
<evidence type="ECO:0000256" key="2">
    <source>
        <dbReference type="ARBA" id="ARBA00022598"/>
    </source>
</evidence>
<dbReference type="PANTHER" id="PTHR42918">
    <property type="entry name" value="LYSYL-TRNA SYNTHETASE"/>
    <property type="match status" value="1"/>
</dbReference>
<dbReference type="EC" id="6.1.1.6" evidence="1 8"/>
<reference evidence="10 11" key="1">
    <citation type="journal article" date="2015" name="Genome Biol. Evol.">
        <title>Phylogenomic analyses indicate that early fungi evolved digesting cell walls of algal ancestors of land plants.</title>
        <authorList>
            <person name="Chang Y."/>
            <person name="Wang S."/>
            <person name="Sekimoto S."/>
            <person name="Aerts A.L."/>
            <person name="Choi C."/>
            <person name="Clum A."/>
            <person name="LaButti K.M."/>
            <person name="Lindquist E.A."/>
            <person name="Yee Ngan C."/>
            <person name="Ohm R.A."/>
            <person name="Salamov A.A."/>
            <person name="Grigoriev I.V."/>
            <person name="Spatafora J.W."/>
            <person name="Berbee M.L."/>
        </authorList>
    </citation>
    <scope>NUCLEOTIDE SEQUENCE [LARGE SCALE GENOMIC DNA]</scope>
    <source>
        <strain evidence="10 11">NRRL 28638</strain>
    </source>
</reference>
<dbReference type="NCBIfam" id="TIGR00499">
    <property type="entry name" value="lysS_bact"/>
    <property type="match status" value="1"/>
</dbReference>
<dbReference type="STRING" id="796925.A0A137NZT8"/>
<sequence>MSKLLRTLKPCYLKPKLNLTASITNQFTTLTKYTKLTTELNTTNLYPNYKHSDPPRTSIKQVIENYGEVIQPGEKLEVDGDIVLTGRVKGIRQTSKTLYFIDLHEESSKIQLIVKSSKDKELLNNISLWDNIEVRGIIGKSKVGELSLFVKEHPVKLLSPCLQKLPDWKGVKEVSVKLRNRTLDLLSDQKSFSTLKTRFEVLQYLRQYLTTREFLEVETPILSAQSGGANATPFLTTSKALNQDLQLRISPELYLKQLICSGFPKVFELGKVFRNEGIDATHLPEFTSLEFYSIYWNLNDLIKFTENFLINFIMKFNNGSNIIELENGTKLTFNENFDQIQVIPTLEEKLGEKLPDLYGPVDPFIDLCKRNNVPIKAPFTVNRLIDQMISHYIEPMCQNPTFLIGHPITMSPLAKHLPNKPLESARFELFINGAEFINAYEELNDPLVQKERFLQQLKDKELGDKEAQEIDTNFIESLMYGLPPTGGWGLGVDRLIGLVTQSKSIRDTVAFPMVTQNQ</sequence>
<evidence type="ECO:0000256" key="3">
    <source>
        <dbReference type="ARBA" id="ARBA00022741"/>
    </source>
</evidence>
<dbReference type="Gene3D" id="3.30.930.10">
    <property type="entry name" value="Bira Bifunctional Protein, Domain 2"/>
    <property type="match status" value="1"/>
</dbReference>
<evidence type="ECO:0000256" key="1">
    <source>
        <dbReference type="ARBA" id="ARBA00013166"/>
    </source>
</evidence>
<name>A0A137NZT8_CONC2</name>
<dbReference type="SUPFAM" id="SSF55681">
    <property type="entry name" value="Class II aaRS and biotin synthetases"/>
    <property type="match status" value="1"/>
</dbReference>
<dbReference type="PANTHER" id="PTHR42918:SF5">
    <property type="entry name" value="LYSINE--TRNA LIGASE, MITOCHONDRIAL"/>
    <property type="match status" value="1"/>
</dbReference>
<keyword evidence="4" id="KW-0067">ATP-binding</keyword>
<accession>A0A137NZT8</accession>